<name>A0A0F9HFZ5_9ZZZZ</name>
<sequence length="193" mass="21693">MEIKGKIKAVSGPREFEKVMQIGFLLEENDTWYNVSDEEQLLNELKKSIVIKGAEIKFNYDEKTKAVSNLTLLSAPTKNSGQDDITNFEDLLSAAHEKFGNRLEIETELVKDGNGNPFINFERKEALFKAKVSVMSETDPSTLQVFEAHGDATGDNVSDLIKPHFIRMAETRAIARALRWATNNATVAEEEKK</sequence>
<accession>A0A0F9HFZ5</accession>
<organism evidence="1">
    <name type="scientific">marine sediment metagenome</name>
    <dbReference type="NCBI Taxonomy" id="412755"/>
    <lineage>
        <taxon>unclassified sequences</taxon>
        <taxon>metagenomes</taxon>
        <taxon>ecological metagenomes</taxon>
    </lineage>
</organism>
<protein>
    <submittedName>
        <fullName evidence="1">Uncharacterized protein</fullName>
    </submittedName>
</protein>
<dbReference type="AlphaFoldDB" id="A0A0F9HFZ5"/>
<gene>
    <name evidence="1" type="ORF">LCGC14_1706610</name>
</gene>
<evidence type="ECO:0000313" key="1">
    <source>
        <dbReference type="EMBL" id="KKM14396.1"/>
    </source>
</evidence>
<dbReference type="EMBL" id="LAZR01015156">
    <property type="protein sequence ID" value="KKM14396.1"/>
    <property type="molecule type" value="Genomic_DNA"/>
</dbReference>
<comment type="caution">
    <text evidence="1">The sequence shown here is derived from an EMBL/GenBank/DDBJ whole genome shotgun (WGS) entry which is preliminary data.</text>
</comment>
<proteinExistence type="predicted"/>
<reference evidence="1" key="1">
    <citation type="journal article" date="2015" name="Nature">
        <title>Complex archaea that bridge the gap between prokaryotes and eukaryotes.</title>
        <authorList>
            <person name="Spang A."/>
            <person name="Saw J.H."/>
            <person name="Jorgensen S.L."/>
            <person name="Zaremba-Niedzwiedzka K."/>
            <person name="Martijn J."/>
            <person name="Lind A.E."/>
            <person name="van Eijk R."/>
            <person name="Schleper C."/>
            <person name="Guy L."/>
            <person name="Ettema T.J."/>
        </authorList>
    </citation>
    <scope>NUCLEOTIDE SEQUENCE</scope>
</reference>